<name>A0A1H2U146_9RHOB</name>
<dbReference type="Proteomes" id="UP000182944">
    <property type="component" value="Unassembled WGS sequence"/>
</dbReference>
<dbReference type="OrthoDB" id="8456423at2"/>
<dbReference type="EMBL" id="FNNA01000001">
    <property type="protein sequence ID" value="SDW49124.1"/>
    <property type="molecule type" value="Genomic_DNA"/>
</dbReference>
<dbReference type="PROSITE" id="PS50164">
    <property type="entry name" value="GIY_YIG"/>
    <property type="match status" value="1"/>
</dbReference>
<protein>
    <recommendedName>
        <fullName evidence="1">GIY-YIG domain-containing protein</fullName>
    </recommendedName>
</protein>
<evidence type="ECO:0000259" key="1">
    <source>
        <dbReference type="PROSITE" id="PS50164"/>
    </source>
</evidence>
<dbReference type="AlphaFoldDB" id="A0A1H2U146"/>
<dbReference type="InterPro" id="IPR035901">
    <property type="entry name" value="GIY-YIG_endonuc_sf"/>
</dbReference>
<evidence type="ECO:0000313" key="2">
    <source>
        <dbReference type="EMBL" id="SDW49124.1"/>
    </source>
</evidence>
<feature type="domain" description="GIY-YIG" evidence="1">
    <location>
        <begin position="15"/>
        <end position="113"/>
    </location>
</feature>
<evidence type="ECO:0000313" key="3">
    <source>
        <dbReference type="Proteomes" id="UP000182944"/>
    </source>
</evidence>
<gene>
    <name evidence="2" type="ORF">SAMN05444276_1011126</name>
</gene>
<sequence length="113" mass="12853">MNLPDALCRDGTNPSQPGIYVWYVDGTPFYVGQCNSIGKRRRQYVRNITNLHAGAPYRKSKPGGYRHIHKALAAALTCGATIELHFVHNEPVKAERNKAERWWQHELSLRGKP</sequence>
<dbReference type="InterPro" id="IPR000305">
    <property type="entry name" value="GIY-YIG_endonuc"/>
</dbReference>
<dbReference type="Gene3D" id="3.40.1440.10">
    <property type="entry name" value="GIY-YIG endonuclease"/>
    <property type="match status" value="1"/>
</dbReference>
<reference evidence="3" key="1">
    <citation type="submission" date="2016-10" db="EMBL/GenBank/DDBJ databases">
        <authorList>
            <person name="Varghese N."/>
            <person name="Submissions S."/>
        </authorList>
    </citation>
    <scope>NUCLEOTIDE SEQUENCE [LARGE SCALE GENOMIC DNA]</scope>
    <source>
        <strain evidence="3">DSM 29303</strain>
    </source>
</reference>
<accession>A0A1H2U146</accession>
<dbReference type="RefSeq" id="WP_139305916.1">
    <property type="nucleotide sequence ID" value="NZ_FNNA01000001.1"/>
</dbReference>
<organism evidence="2 3">
    <name type="scientific">Paracoccus sanguinis</name>
    <dbReference type="NCBI Taxonomy" id="1545044"/>
    <lineage>
        <taxon>Bacteria</taxon>
        <taxon>Pseudomonadati</taxon>
        <taxon>Pseudomonadota</taxon>
        <taxon>Alphaproteobacteria</taxon>
        <taxon>Rhodobacterales</taxon>
        <taxon>Paracoccaceae</taxon>
        <taxon>Paracoccus</taxon>
    </lineage>
</organism>
<proteinExistence type="predicted"/>
<dbReference type="STRING" id="1545044.SAMN05444276_1011126"/>
<keyword evidence="3" id="KW-1185">Reference proteome</keyword>